<accession>A0A2R6Y5C2</accession>
<evidence type="ECO:0000313" key="10">
    <source>
        <dbReference type="Proteomes" id="UP000244338"/>
    </source>
</evidence>
<dbReference type="PANTHER" id="PTHR42809:SF1">
    <property type="entry name" value="FLAVODOXIN 1"/>
    <property type="match status" value="1"/>
</dbReference>
<dbReference type="SUPFAM" id="SSF52218">
    <property type="entry name" value="Flavoproteins"/>
    <property type="match status" value="1"/>
</dbReference>
<evidence type="ECO:0000256" key="7">
    <source>
        <dbReference type="ARBA" id="ARBA00022982"/>
    </source>
</evidence>
<dbReference type="Pfam" id="PF00258">
    <property type="entry name" value="Flavodoxin_1"/>
    <property type="match status" value="1"/>
</dbReference>
<gene>
    <name evidence="9" type="ORF">BSOLF_0725</name>
</gene>
<feature type="domain" description="Flavodoxin-like" evidence="8">
    <location>
        <begin position="7"/>
        <end position="155"/>
    </location>
</feature>
<dbReference type="EMBL" id="PEBX01000002">
    <property type="protein sequence ID" value="PTQ57863.1"/>
    <property type="molecule type" value="Genomic_DNA"/>
</dbReference>
<evidence type="ECO:0000256" key="1">
    <source>
        <dbReference type="ARBA" id="ARBA00001917"/>
    </source>
</evidence>
<reference evidence="10" key="1">
    <citation type="journal article" date="2018" name="Sci. Rep.">
        <title>Lignite coal burning seam in the remote Altai Mountains harbors a hydrogen-driven thermophilic microbial community.</title>
        <authorList>
            <person name="Kadnikov V.V."/>
            <person name="Mardanov A.V."/>
            <person name="Ivasenko D.A."/>
            <person name="Antsiferov D.V."/>
            <person name="Beletsky A.V."/>
            <person name="Karnachuk O.V."/>
            <person name="Ravin N.V."/>
        </authorList>
    </citation>
    <scope>NUCLEOTIDE SEQUENCE [LARGE SCALE GENOMIC DNA]</scope>
</reference>
<dbReference type="PANTHER" id="PTHR42809">
    <property type="entry name" value="FLAVODOXIN 2"/>
    <property type="match status" value="1"/>
</dbReference>
<comment type="similarity">
    <text evidence="3">Belongs to the flavodoxin family.</text>
</comment>
<evidence type="ECO:0000313" key="9">
    <source>
        <dbReference type="EMBL" id="PTQ57863.1"/>
    </source>
</evidence>
<evidence type="ECO:0000256" key="2">
    <source>
        <dbReference type="ARBA" id="ARBA00003297"/>
    </source>
</evidence>
<dbReference type="InterPro" id="IPR029039">
    <property type="entry name" value="Flavoprotein-like_sf"/>
</dbReference>
<evidence type="ECO:0000256" key="6">
    <source>
        <dbReference type="ARBA" id="ARBA00022643"/>
    </source>
</evidence>
<evidence type="ECO:0000256" key="5">
    <source>
        <dbReference type="ARBA" id="ARBA00022630"/>
    </source>
</evidence>
<dbReference type="PROSITE" id="PS50902">
    <property type="entry name" value="FLAVODOXIN_LIKE"/>
    <property type="match status" value="1"/>
</dbReference>
<comment type="function">
    <text evidence="2">Low-potential electron donor to a number of redox enzymes.</text>
</comment>
<proteinExistence type="inferred from homology"/>
<comment type="cofactor">
    <cofactor evidence="1">
        <name>FMN</name>
        <dbReference type="ChEBI" id="CHEBI:58210"/>
    </cofactor>
</comment>
<organism evidence="9 10">
    <name type="scientific">Candidatus Carbonibacillus altaicus</name>
    <dbReference type="NCBI Taxonomy" id="2163959"/>
    <lineage>
        <taxon>Bacteria</taxon>
        <taxon>Bacillati</taxon>
        <taxon>Bacillota</taxon>
        <taxon>Bacilli</taxon>
        <taxon>Bacillales</taxon>
        <taxon>Candidatus Carbonibacillus</taxon>
    </lineage>
</organism>
<evidence type="ECO:0000259" key="8">
    <source>
        <dbReference type="PROSITE" id="PS50902"/>
    </source>
</evidence>
<dbReference type="GO" id="GO:0016651">
    <property type="term" value="F:oxidoreductase activity, acting on NAD(P)H"/>
    <property type="evidence" value="ECO:0007669"/>
    <property type="project" value="UniProtKB-ARBA"/>
</dbReference>
<keyword evidence="5" id="KW-0285">Flavoprotein</keyword>
<comment type="caution">
    <text evidence="9">The sequence shown here is derived from an EMBL/GenBank/DDBJ whole genome shotgun (WGS) entry which is preliminary data.</text>
</comment>
<protein>
    <submittedName>
        <fullName evidence="9">Flavodoxin</fullName>
    </submittedName>
</protein>
<dbReference type="InterPro" id="IPR050619">
    <property type="entry name" value="Flavodoxin"/>
</dbReference>
<dbReference type="Proteomes" id="UP000244338">
    <property type="component" value="Unassembled WGS sequence"/>
</dbReference>
<dbReference type="InterPro" id="IPR008254">
    <property type="entry name" value="Flavodoxin/NO_synth"/>
</dbReference>
<dbReference type="Gene3D" id="3.40.50.360">
    <property type="match status" value="1"/>
</dbReference>
<dbReference type="GO" id="GO:0010181">
    <property type="term" value="F:FMN binding"/>
    <property type="evidence" value="ECO:0007669"/>
    <property type="project" value="InterPro"/>
</dbReference>
<keyword evidence="6" id="KW-0288">FMN</keyword>
<dbReference type="PROSITE" id="PS00201">
    <property type="entry name" value="FLAVODOXIN"/>
    <property type="match status" value="1"/>
</dbReference>
<dbReference type="InterPro" id="IPR001226">
    <property type="entry name" value="Flavodoxin_CS"/>
</dbReference>
<keyword evidence="7" id="KW-0249">Electron transport</keyword>
<evidence type="ECO:0000256" key="4">
    <source>
        <dbReference type="ARBA" id="ARBA00022448"/>
    </source>
</evidence>
<keyword evidence="4" id="KW-0813">Transport</keyword>
<dbReference type="GO" id="GO:0009055">
    <property type="term" value="F:electron transfer activity"/>
    <property type="evidence" value="ECO:0007669"/>
    <property type="project" value="InterPro"/>
</dbReference>
<dbReference type="AlphaFoldDB" id="A0A2R6Y5C2"/>
<name>A0A2R6Y5C2_9BACL</name>
<sequence length="173" mass="19057">MEAAEKIFILYTSLSGNTEETAHIIADEVEGKVVDIVRDLPGLNRALASVRAGEVGLLFLGTYTWGDGVLPLQFRKLLRSVLIEEKEAYLPYMPLTAVFGTGDTIFPRFCRAVDETVYHLQKHGVTVFQETLKIEQSPYGLGQEARVRAFARNALQGASIDEGKRAILSVTGI</sequence>
<evidence type="ECO:0000256" key="3">
    <source>
        <dbReference type="ARBA" id="ARBA00005267"/>
    </source>
</evidence>